<evidence type="ECO:0000313" key="3">
    <source>
        <dbReference type="EMBL" id="VFT90802.1"/>
    </source>
</evidence>
<feature type="compositionally biased region" description="Polar residues" evidence="1">
    <location>
        <begin position="311"/>
        <end position="320"/>
    </location>
</feature>
<dbReference type="OrthoDB" id="10532128at2759"/>
<name>A0A485KZG9_9STRA</name>
<evidence type="ECO:0000256" key="1">
    <source>
        <dbReference type="SAM" id="MobiDB-lite"/>
    </source>
</evidence>
<feature type="region of interest" description="Disordered" evidence="1">
    <location>
        <begin position="296"/>
        <end position="339"/>
    </location>
</feature>
<evidence type="ECO:0000313" key="2">
    <source>
        <dbReference type="EMBL" id="KAF0695208.1"/>
    </source>
</evidence>
<evidence type="ECO:0000313" key="4">
    <source>
        <dbReference type="Proteomes" id="UP000332933"/>
    </source>
</evidence>
<dbReference type="Proteomes" id="UP000332933">
    <property type="component" value="Unassembled WGS sequence"/>
</dbReference>
<feature type="compositionally biased region" description="Pro residues" evidence="1">
    <location>
        <begin position="322"/>
        <end position="334"/>
    </location>
</feature>
<reference evidence="3 4" key="1">
    <citation type="submission" date="2019-03" db="EMBL/GenBank/DDBJ databases">
        <authorList>
            <person name="Gaulin E."/>
            <person name="Dumas B."/>
        </authorList>
    </citation>
    <scope>NUCLEOTIDE SEQUENCE [LARGE SCALE GENOMIC DNA]</scope>
    <source>
        <strain evidence="3">CBS 568.67</strain>
    </source>
</reference>
<gene>
    <name evidence="3" type="primary">Aste57867_13972</name>
    <name evidence="2" type="ORF">As57867_013921</name>
    <name evidence="3" type="ORF">ASTE57867_13972</name>
</gene>
<feature type="compositionally biased region" description="Low complexity" evidence="1">
    <location>
        <begin position="42"/>
        <end position="57"/>
    </location>
</feature>
<organism evidence="3 4">
    <name type="scientific">Aphanomyces stellatus</name>
    <dbReference type="NCBI Taxonomy" id="120398"/>
    <lineage>
        <taxon>Eukaryota</taxon>
        <taxon>Sar</taxon>
        <taxon>Stramenopiles</taxon>
        <taxon>Oomycota</taxon>
        <taxon>Saprolegniomycetes</taxon>
        <taxon>Saprolegniales</taxon>
        <taxon>Verrucalvaceae</taxon>
        <taxon>Aphanomyces</taxon>
    </lineage>
</organism>
<reference evidence="2" key="2">
    <citation type="submission" date="2019-06" db="EMBL/GenBank/DDBJ databases">
        <title>Genomics analysis of Aphanomyces spp. identifies a new class of oomycete effector associated with host adaptation.</title>
        <authorList>
            <person name="Gaulin E."/>
        </authorList>
    </citation>
    <scope>NUCLEOTIDE SEQUENCE</scope>
    <source>
        <strain evidence="2">CBS 578.67</strain>
    </source>
</reference>
<dbReference type="EMBL" id="VJMH01005498">
    <property type="protein sequence ID" value="KAF0695208.1"/>
    <property type="molecule type" value="Genomic_DNA"/>
</dbReference>
<protein>
    <submittedName>
        <fullName evidence="3">Aste57867_13972 protein</fullName>
    </submittedName>
</protein>
<dbReference type="EMBL" id="CAADRA010005519">
    <property type="protein sequence ID" value="VFT90802.1"/>
    <property type="molecule type" value="Genomic_DNA"/>
</dbReference>
<keyword evidence="4" id="KW-1185">Reference proteome</keyword>
<accession>A0A485KZG9</accession>
<dbReference type="AlphaFoldDB" id="A0A485KZG9"/>
<sequence length="406" mass="43584">MESAHASVVVVHAVADAMVSKVVAFACTRVLATRGGVTSGTAAAAPRQAPAEQSSPQDTSEPINQSTLAHVYTADEVHLATTAYVADIMRQAIHHVPSLARPTPEAQVDKRVSSPAALPLVMAEKTSVAVETTRQVHFAVCISRCTSRRHRKAPDGPTRMLECSAVSLFEETTDDATTSFPNIITELAIYPVSSDMVESETPRRRAARQRAKLKPVVVVVASSPIDTPPQIALVERTKLAAEVYLPGDPDALKLVKQPPSPRPHLQPPPAHPPLQLEPIVFKGGKYKPYAAVVAASPSSATHSPRVKKLEQTTTTAQQYGSPVPPPTKRPPHPQPAATLSISTNETKPKMTPGQVSGFCRQCLLVGDMCKLADCREHNYFPKLTKPPTHGRAAAMVKHHGGHHHPK</sequence>
<proteinExistence type="predicted"/>
<feature type="region of interest" description="Disordered" evidence="1">
    <location>
        <begin position="37"/>
        <end position="62"/>
    </location>
</feature>